<dbReference type="KEGG" id="fln:FLA_5505"/>
<dbReference type="InterPro" id="IPR013656">
    <property type="entry name" value="PAS_4"/>
</dbReference>
<dbReference type="InterPro" id="IPR035965">
    <property type="entry name" value="PAS-like_dom_sf"/>
</dbReference>
<dbReference type="Pfam" id="PF08448">
    <property type="entry name" value="PAS_4"/>
    <property type="match status" value="1"/>
</dbReference>
<dbReference type="InterPro" id="IPR029016">
    <property type="entry name" value="GAF-like_dom_sf"/>
</dbReference>
<name>A0A173MPP0_9BACT</name>
<dbReference type="PANTHER" id="PTHR43102:SF2">
    <property type="entry name" value="GAF DOMAIN-CONTAINING PROTEIN"/>
    <property type="match status" value="1"/>
</dbReference>
<feature type="domain" description="PAC" evidence="3">
    <location>
        <begin position="251"/>
        <end position="303"/>
    </location>
</feature>
<dbReference type="InterPro" id="IPR003661">
    <property type="entry name" value="HisK_dim/P_dom"/>
</dbReference>
<evidence type="ECO:0000313" key="5">
    <source>
        <dbReference type="Proteomes" id="UP000186917"/>
    </source>
</evidence>
<dbReference type="OrthoDB" id="741455at2"/>
<dbReference type="Proteomes" id="UP000186917">
    <property type="component" value="Unassembled WGS sequence"/>
</dbReference>
<dbReference type="InterPro" id="IPR000014">
    <property type="entry name" value="PAS"/>
</dbReference>
<dbReference type="InterPro" id="IPR036097">
    <property type="entry name" value="HisK_dim/P_sf"/>
</dbReference>
<dbReference type="AlphaFoldDB" id="A0A173MPP0"/>
<dbReference type="Gene3D" id="1.10.287.130">
    <property type="match status" value="1"/>
</dbReference>
<dbReference type="Gene3D" id="3.30.450.40">
    <property type="match status" value="1"/>
</dbReference>
<dbReference type="GO" id="GO:0000155">
    <property type="term" value="F:phosphorelay sensor kinase activity"/>
    <property type="evidence" value="ECO:0007669"/>
    <property type="project" value="InterPro"/>
</dbReference>
<sequence length="371" mass="41289">MAEKLSANTAEREEQLRLQAVKIYRHGKHNWQNELQEMVVLAASITGAPVVFLSIIDDAQQYLIASQGCILTTIAKELSPCVQIIQQQTILISNKGLPPHHPFTQTYAPLPFYAGIPLTTAEGYIIGSLCIMDTTTRQLTPQEVVSLQAIARQAMEIMNNAIHLQYIIGCKEEMAEAAFSLRSVLDNSPTFQILVNTQMEILAFNAAANEFVKFAIGKGLQQGENIIHYSPPSSISSLINSFNRALSGERVYGERQLNYDGGVETWWDVVYSPVRSSKGDIVGVAFNATDITSRKQNEQKLLVQNEKLKEIAQIQSHQVRGPLTSILGILSLIKEDNYQASTEYLLLLEKAAIQMDENIRRIVTLNRKSNA</sequence>
<organism evidence="4 5">
    <name type="scientific">Filimonas lacunae</name>
    <dbReference type="NCBI Taxonomy" id="477680"/>
    <lineage>
        <taxon>Bacteria</taxon>
        <taxon>Pseudomonadati</taxon>
        <taxon>Bacteroidota</taxon>
        <taxon>Chitinophagia</taxon>
        <taxon>Chitinophagales</taxon>
        <taxon>Chitinophagaceae</taxon>
        <taxon>Filimonas</taxon>
    </lineage>
</organism>
<evidence type="ECO:0000313" key="4">
    <source>
        <dbReference type="EMBL" id="SIS73481.1"/>
    </source>
</evidence>
<dbReference type="InterPro" id="IPR003018">
    <property type="entry name" value="GAF"/>
</dbReference>
<evidence type="ECO:0000259" key="3">
    <source>
        <dbReference type="PROSITE" id="PS50113"/>
    </source>
</evidence>
<dbReference type="SUPFAM" id="SSF47384">
    <property type="entry name" value="Homodimeric domain of signal transducing histidine kinase"/>
    <property type="match status" value="1"/>
</dbReference>
<gene>
    <name evidence="4" type="ORF">SAMN05421788_101891</name>
</gene>
<dbReference type="InterPro" id="IPR000700">
    <property type="entry name" value="PAS-assoc_C"/>
</dbReference>
<accession>A0A173MPP0</accession>
<dbReference type="PANTHER" id="PTHR43102">
    <property type="entry name" value="SLR1143 PROTEIN"/>
    <property type="match status" value="1"/>
</dbReference>
<dbReference type="STRING" id="477680.SAMN05421788_101891"/>
<evidence type="ECO:0000256" key="1">
    <source>
        <dbReference type="ARBA" id="ARBA00000085"/>
    </source>
</evidence>
<protein>
    <recommendedName>
        <fullName evidence="2">histidine kinase</fullName>
        <ecNumber evidence="2">2.7.13.3</ecNumber>
    </recommendedName>
</protein>
<dbReference type="SUPFAM" id="SSF55785">
    <property type="entry name" value="PYP-like sensor domain (PAS domain)"/>
    <property type="match status" value="1"/>
</dbReference>
<dbReference type="Gene3D" id="3.30.450.20">
    <property type="entry name" value="PAS domain"/>
    <property type="match status" value="1"/>
</dbReference>
<dbReference type="RefSeq" id="WP_076376037.1">
    <property type="nucleotide sequence ID" value="NZ_AP017422.1"/>
</dbReference>
<dbReference type="NCBIfam" id="TIGR00229">
    <property type="entry name" value="sensory_box"/>
    <property type="match status" value="1"/>
</dbReference>
<comment type="catalytic activity">
    <reaction evidence="1">
        <text>ATP + protein L-histidine = ADP + protein N-phospho-L-histidine.</text>
        <dbReference type="EC" id="2.7.13.3"/>
    </reaction>
</comment>
<dbReference type="Pfam" id="PF01590">
    <property type="entry name" value="GAF"/>
    <property type="match status" value="1"/>
</dbReference>
<dbReference type="SUPFAM" id="SSF55781">
    <property type="entry name" value="GAF domain-like"/>
    <property type="match status" value="1"/>
</dbReference>
<dbReference type="CDD" id="cd00082">
    <property type="entry name" value="HisKA"/>
    <property type="match status" value="1"/>
</dbReference>
<proteinExistence type="predicted"/>
<dbReference type="EMBL" id="FTOR01000001">
    <property type="protein sequence ID" value="SIS73481.1"/>
    <property type="molecule type" value="Genomic_DNA"/>
</dbReference>
<keyword evidence="5" id="KW-1185">Reference proteome</keyword>
<dbReference type="EC" id="2.7.13.3" evidence="2"/>
<dbReference type="PROSITE" id="PS50113">
    <property type="entry name" value="PAC"/>
    <property type="match status" value="1"/>
</dbReference>
<reference evidence="5" key="1">
    <citation type="submission" date="2017-01" db="EMBL/GenBank/DDBJ databases">
        <authorList>
            <person name="Varghese N."/>
            <person name="Submissions S."/>
        </authorList>
    </citation>
    <scope>NUCLEOTIDE SEQUENCE [LARGE SCALE GENOMIC DNA]</scope>
    <source>
        <strain evidence="5">DSM 21054</strain>
    </source>
</reference>
<evidence type="ECO:0000256" key="2">
    <source>
        <dbReference type="ARBA" id="ARBA00012438"/>
    </source>
</evidence>